<proteinExistence type="predicted"/>
<evidence type="ECO:0000313" key="3">
    <source>
        <dbReference type="Proteomes" id="UP000247409"/>
    </source>
</evidence>
<name>A0A2V3IVH9_9FLOR</name>
<protein>
    <submittedName>
        <fullName evidence="2">Uncharacterized protein</fullName>
    </submittedName>
</protein>
<accession>A0A2V3IVH9</accession>
<reference evidence="2 3" key="1">
    <citation type="journal article" date="2018" name="Mol. Biol. Evol.">
        <title>Analysis of the draft genome of the red seaweed Gracilariopsis chorda provides insights into genome size evolution in Rhodophyta.</title>
        <authorList>
            <person name="Lee J."/>
            <person name="Yang E.C."/>
            <person name="Graf L."/>
            <person name="Yang J.H."/>
            <person name="Qiu H."/>
            <person name="Zel Zion U."/>
            <person name="Chan C.X."/>
            <person name="Stephens T.G."/>
            <person name="Weber A.P.M."/>
            <person name="Boo G.H."/>
            <person name="Boo S.M."/>
            <person name="Kim K.M."/>
            <person name="Shin Y."/>
            <person name="Jung M."/>
            <person name="Lee S.J."/>
            <person name="Yim H.S."/>
            <person name="Lee J.H."/>
            <person name="Bhattacharya D."/>
            <person name="Yoon H.S."/>
        </authorList>
    </citation>
    <scope>NUCLEOTIDE SEQUENCE [LARGE SCALE GENOMIC DNA]</scope>
    <source>
        <strain evidence="2 3">SKKU-2015</strain>
        <tissue evidence="2">Whole body</tissue>
    </source>
</reference>
<organism evidence="2 3">
    <name type="scientific">Gracilariopsis chorda</name>
    <dbReference type="NCBI Taxonomy" id="448386"/>
    <lineage>
        <taxon>Eukaryota</taxon>
        <taxon>Rhodophyta</taxon>
        <taxon>Florideophyceae</taxon>
        <taxon>Rhodymeniophycidae</taxon>
        <taxon>Gracilariales</taxon>
        <taxon>Gracilariaceae</taxon>
        <taxon>Gracilariopsis</taxon>
    </lineage>
</organism>
<dbReference type="AlphaFoldDB" id="A0A2V3IVH9"/>
<dbReference type="EMBL" id="NBIV01000044">
    <property type="protein sequence ID" value="PXF46093.1"/>
    <property type="molecule type" value="Genomic_DNA"/>
</dbReference>
<dbReference type="Proteomes" id="UP000247409">
    <property type="component" value="Unassembled WGS sequence"/>
</dbReference>
<evidence type="ECO:0000256" key="1">
    <source>
        <dbReference type="SAM" id="MobiDB-lite"/>
    </source>
</evidence>
<gene>
    <name evidence="2" type="ORF">BWQ96_04099</name>
</gene>
<sequence>MLENSVRAQLIEEDGSARGEATGNGGEGKLFRSARQDATAGAQSWCRQRLTQCKVSWKLRSVNGSKAWGVQACNVDFD</sequence>
<evidence type="ECO:0000313" key="2">
    <source>
        <dbReference type="EMBL" id="PXF46093.1"/>
    </source>
</evidence>
<feature type="region of interest" description="Disordered" evidence="1">
    <location>
        <begin position="13"/>
        <end position="35"/>
    </location>
</feature>
<keyword evidence="3" id="KW-1185">Reference proteome</keyword>
<comment type="caution">
    <text evidence="2">The sequence shown here is derived from an EMBL/GenBank/DDBJ whole genome shotgun (WGS) entry which is preliminary data.</text>
</comment>